<dbReference type="CDD" id="cd01949">
    <property type="entry name" value="GGDEF"/>
    <property type="match status" value="1"/>
</dbReference>
<dbReference type="FunFam" id="3.20.20.450:FF:000001">
    <property type="entry name" value="Cyclic di-GMP phosphodiesterase yahA"/>
    <property type="match status" value="1"/>
</dbReference>
<dbReference type="SUPFAM" id="SSF55073">
    <property type="entry name" value="Nucleotide cyclase"/>
    <property type="match status" value="1"/>
</dbReference>
<dbReference type="SUPFAM" id="SSF141868">
    <property type="entry name" value="EAL domain-like"/>
    <property type="match status" value="1"/>
</dbReference>
<name>A0AB38YGE1_9GAMM</name>
<organism evidence="5">
    <name type="scientific">Salinispirillum sp. LH 10-3-1</name>
    <dbReference type="NCBI Taxonomy" id="2952525"/>
    <lineage>
        <taxon>Bacteria</taxon>
        <taxon>Pseudomonadati</taxon>
        <taxon>Pseudomonadota</taxon>
        <taxon>Gammaproteobacteria</taxon>
        <taxon>Oceanospirillales</taxon>
        <taxon>Saccharospirillaceae</taxon>
        <taxon>Salinispirillum</taxon>
    </lineage>
</organism>
<dbReference type="NCBIfam" id="TIGR00254">
    <property type="entry name" value="GGDEF"/>
    <property type="match status" value="1"/>
</dbReference>
<dbReference type="Pfam" id="PF00563">
    <property type="entry name" value="EAL"/>
    <property type="match status" value="1"/>
</dbReference>
<dbReference type="Pfam" id="PF00990">
    <property type="entry name" value="GGDEF"/>
    <property type="match status" value="1"/>
</dbReference>
<dbReference type="InterPro" id="IPR050706">
    <property type="entry name" value="Cyclic-di-GMP_PDE-like"/>
</dbReference>
<proteinExistence type="predicted"/>
<reference evidence="5" key="1">
    <citation type="submission" date="2022-07" db="EMBL/GenBank/DDBJ databases">
        <title>Complete genome sequence of Salinispirillum sp. LH10-3-1 capable of multiple carbohydrate inversion isolated from a soda lake.</title>
        <authorList>
            <person name="Liu J."/>
            <person name="Zhai Y."/>
            <person name="Zhang H."/>
            <person name="Yang H."/>
            <person name="Qu J."/>
            <person name="Li J."/>
        </authorList>
    </citation>
    <scope>NUCLEOTIDE SEQUENCE</scope>
    <source>
        <strain evidence="5">LH 10-3-1</strain>
    </source>
</reference>
<feature type="domain" description="EAL" evidence="3">
    <location>
        <begin position="294"/>
        <end position="548"/>
    </location>
</feature>
<dbReference type="InterPro" id="IPR029787">
    <property type="entry name" value="Nucleotide_cyclase"/>
</dbReference>
<dbReference type="GO" id="GO:0071111">
    <property type="term" value="F:cyclic-guanylate-specific phosphodiesterase activity"/>
    <property type="evidence" value="ECO:0007669"/>
    <property type="project" value="UniProtKB-EC"/>
</dbReference>
<dbReference type="PROSITE" id="PS50883">
    <property type="entry name" value="EAL"/>
    <property type="match status" value="1"/>
</dbReference>
<evidence type="ECO:0000256" key="1">
    <source>
        <dbReference type="ARBA" id="ARBA00012282"/>
    </source>
</evidence>
<dbReference type="CDD" id="cd01948">
    <property type="entry name" value="EAL"/>
    <property type="match status" value="1"/>
</dbReference>
<sequence length="559" mass="62629">MLNPNEITVCLCLEHGVVTAPLVDALRAAGFRVSGDIDTPEHLAAAQVVLFQPSVRSAQHSMLVGARKTWIAYIDHNMASVHNNLDAFSVSGAREVLYADELAPHRLQRCIERAIKQQHALQRQSHFDSLTGLLSNRGFLEATDEALFKVSEHGRMVALLALDLRGFNEVNQHHGFNFADQLLSFVALRLKSALGPLAKIARLGGDEFFILLEQLPGMEAAQQLAQRVHAIFDEPFQILSERVRVQADIGMVTYPETLGSAEELMRNAHSAMQTAKERDVHLCRYEQGAQQDWTSNMEQALRVALRRQEFELHYQPKVCLRERTIIGMEALIRWRHPTRGLLMPSEFITAAESSGMIVPMGYWIIEQVCRDLSELAEHGLQNVCVATNLSFRQLQDEQFASVLPRLIQEAGIDTRCLEFELTETTVLTDPKRALATLEAVTALGVTISLDDFGTGYSSLTHIRQFPISTIKIDRSFTQRVSLDHEADSIVRSIINLAHDLNMQVVAEGVEDDIQLGFLLANGCDQVQGFLFSEPRPLWEVLQLIDQILRPVTHPLLTPL</sequence>
<dbReference type="EC" id="3.1.4.52" evidence="1"/>
<dbReference type="Gene3D" id="3.30.70.270">
    <property type="match status" value="1"/>
</dbReference>
<accession>A0AB38YGE1</accession>
<dbReference type="AlphaFoldDB" id="A0AB38YGE1"/>
<dbReference type="PANTHER" id="PTHR33121">
    <property type="entry name" value="CYCLIC DI-GMP PHOSPHODIESTERASE PDEF"/>
    <property type="match status" value="1"/>
</dbReference>
<dbReference type="PROSITE" id="PS50887">
    <property type="entry name" value="GGDEF"/>
    <property type="match status" value="1"/>
</dbReference>
<dbReference type="InterPro" id="IPR035919">
    <property type="entry name" value="EAL_sf"/>
</dbReference>
<gene>
    <name evidence="5" type="ORF">NFC81_01070</name>
</gene>
<dbReference type="RefSeq" id="WP_304995686.1">
    <property type="nucleotide sequence ID" value="NZ_CP101717.1"/>
</dbReference>
<dbReference type="SMART" id="SM00052">
    <property type="entry name" value="EAL"/>
    <property type="match status" value="1"/>
</dbReference>
<evidence type="ECO:0000259" key="4">
    <source>
        <dbReference type="PROSITE" id="PS50887"/>
    </source>
</evidence>
<dbReference type="InterPro" id="IPR001633">
    <property type="entry name" value="EAL_dom"/>
</dbReference>
<evidence type="ECO:0000259" key="3">
    <source>
        <dbReference type="PROSITE" id="PS50883"/>
    </source>
</evidence>
<dbReference type="InterPro" id="IPR000160">
    <property type="entry name" value="GGDEF_dom"/>
</dbReference>
<protein>
    <recommendedName>
        <fullName evidence="1">cyclic-guanylate-specific phosphodiesterase</fullName>
        <ecNumber evidence="1">3.1.4.52</ecNumber>
    </recommendedName>
</protein>
<evidence type="ECO:0000313" key="5">
    <source>
        <dbReference type="EMBL" id="WLD58400.1"/>
    </source>
</evidence>
<dbReference type="Gene3D" id="3.20.20.450">
    <property type="entry name" value="EAL domain"/>
    <property type="match status" value="1"/>
</dbReference>
<dbReference type="EMBL" id="CP101717">
    <property type="protein sequence ID" value="WLD58400.1"/>
    <property type="molecule type" value="Genomic_DNA"/>
</dbReference>
<keyword evidence="2" id="KW-0973">c-di-GMP</keyword>
<dbReference type="PANTHER" id="PTHR33121:SF70">
    <property type="entry name" value="SIGNALING PROTEIN YKOW"/>
    <property type="match status" value="1"/>
</dbReference>
<dbReference type="InterPro" id="IPR043128">
    <property type="entry name" value="Rev_trsase/Diguanyl_cyclase"/>
</dbReference>
<dbReference type="SMART" id="SM00267">
    <property type="entry name" value="GGDEF"/>
    <property type="match status" value="1"/>
</dbReference>
<evidence type="ECO:0000256" key="2">
    <source>
        <dbReference type="ARBA" id="ARBA00022636"/>
    </source>
</evidence>
<feature type="domain" description="GGDEF" evidence="4">
    <location>
        <begin position="155"/>
        <end position="288"/>
    </location>
</feature>